<dbReference type="EMBL" id="FPIZ01000013">
    <property type="protein sequence ID" value="SFW73802.1"/>
    <property type="molecule type" value="Genomic_DNA"/>
</dbReference>
<reference evidence="4 6" key="2">
    <citation type="submission" date="2023-11" db="EMBL/GenBank/DDBJ databases">
        <title>MicrobeMod: A computational toolkit for identifying prokaryotic methylation and restriction-modification with nanopore sequencing.</title>
        <authorList>
            <person name="Crits-Christoph A."/>
            <person name="Kang S.C."/>
            <person name="Lee H."/>
            <person name="Ostrov N."/>
        </authorList>
    </citation>
    <scope>NUCLEOTIDE SEQUENCE [LARGE SCALE GENOMIC DNA]</scope>
    <source>
        <strain evidence="4 6">ATCC 23090</strain>
    </source>
</reference>
<accession>A0A1K1RPH8</accession>
<evidence type="ECO:0000313" key="4">
    <source>
        <dbReference type="EMBL" id="WQG91855.1"/>
    </source>
</evidence>
<reference evidence="3 5" key="1">
    <citation type="submission" date="2016-11" db="EMBL/GenBank/DDBJ databases">
        <authorList>
            <person name="Jaros S."/>
            <person name="Januszkiewicz K."/>
            <person name="Wedrychowicz H."/>
        </authorList>
    </citation>
    <scope>NUCLEOTIDE SEQUENCE [LARGE SCALE GENOMIC DNA]</scope>
    <source>
        <strain evidence="3 5">DSM 784</strain>
    </source>
</reference>
<keyword evidence="1" id="KW-1133">Transmembrane helix</keyword>
<dbReference type="RefSeq" id="WP_072363054.1">
    <property type="nucleotide sequence ID" value="NZ_CP139972.1"/>
</dbReference>
<evidence type="ECO:0000313" key="6">
    <source>
        <dbReference type="Proteomes" id="UP001326715"/>
    </source>
</evidence>
<dbReference type="InterPro" id="IPR013783">
    <property type="entry name" value="Ig-like_fold"/>
</dbReference>
<dbReference type="Proteomes" id="UP001326715">
    <property type="component" value="Chromosome"/>
</dbReference>
<protein>
    <submittedName>
        <fullName evidence="4">NEW3 domain-containing protein</fullName>
    </submittedName>
    <submittedName>
        <fullName evidence="3">NPCBM-associated, NEW3 domain of alpha-galactosidase</fullName>
    </submittedName>
</protein>
<dbReference type="PANTHER" id="PTHR39198">
    <property type="entry name" value="HYPOTHETICAL MEMBRANE PROTEIN, CONSERVED"/>
    <property type="match status" value="1"/>
</dbReference>
<dbReference type="Proteomes" id="UP000183788">
    <property type="component" value="Unassembled WGS sequence"/>
</dbReference>
<gene>
    <name evidence="3" type="ORF">SAMN05661012_04055</name>
    <name evidence="4" type="ORF">SR876_10095</name>
</gene>
<dbReference type="Pfam" id="PF10633">
    <property type="entry name" value="NPCBM_assoc"/>
    <property type="match status" value="1"/>
</dbReference>
<feature type="transmembrane region" description="Helical" evidence="1">
    <location>
        <begin position="253"/>
        <end position="273"/>
    </location>
</feature>
<organism evidence="3 5">
    <name type="scientific">Chitinophaga sancti</name>
    <dbReference type="NCBI Taxonomy" id="1004"/>
    <lineage>
        <taxon>Bacteria</taxon>
        <taxon>Pseudomonadati</taxon>
        <taxon>Bacteroidota</taxon>
        <taxon>Chitinophagia</taxon>
        <taxon>Chitinophagales</taxon>
        <taxon>Chitinophagaceae</taxon>
        <taxon>Chitinophaga</taxon>
    </lineage>
</organism>
<sequence length="279" mass="30518">MSATTTQHQRRMTRSPYLFVLLFVFLFSNQLRAQSSPPFTARLMNIEAAANTTFSYNTKLKNAAPVSRVFQLFAGLPAGWNASFKVDGMSVTSVNIDSGKTADINIEFTPTLDTKPGKYNIPVTALVGSDSLKLHLEAVIKGTYGVTLSTPSGKLSEEVTEGSTRELQLVIKNTGTIPLDNLELNAQNPAQWQLTFAPTKILHLEAGADTTIMATLQVPDKTLAGDYMTNVTVRNNNTNAKADFRITVRTSVLTGWLGLVIILIALGAVYFLIRKYGRR</sequence>
<name>A0A1K1RPH8_9BACT</name>
<dbReference type="STRING" id="1004.SAMN05661012_04055"/>
<evidence type="ECO:0000313" key="5">
    <source>
        <dbReference type="Proteomes" id="UP000183788"/>
    </source>
</evidence>
<dbReference type="InterPro" id="IPR018905">
    <property type="entry name" value="A-galactase_NEW3"/>
</dbReference>
<evidence type="ECO:0000256" key="1">
    <source>
        <dbReference type="SAM" id="Phobius"/>
    </source>
</evidence>
<evidence type="ECO:0000259" key="2">
    <source>
        <dbReference type="Pfam" id="PF10633"/>
    </source>
</evidence>
<keyword evidence="1" id="KW-0472">Membrane</keyword>
<keyword evidence="6" id="KW-1185">Reference proteome</keyword>
<evidence type="ECO:0000313" key="3">
    <source>
        <dbReference type="EMBL" id="SFW73802.1"/>
    </source>
</evidence>
<dbReference type="EMBL" id="CP140154">
    <property type="protein sequence ID" value="WQG91855.1"/>
    <property type="molecule type" value="Genomic_DNA"/>
</dbReference>
<dbReference type="OrthoDB" id="8631677at2"/>
<feature type="domain" description="Alpha-galactosidase NEW3" evidence="2">
    <location>
        <begin position="160"/>
        <end position="234"/>
    </location>
</feature>
<keyword evidence="1" id="KW-0812">Transmembrane</keyword>
<dbReference type="AlphaFoldDB" id="A0A1K1RPH8"/>
<proteinExistence type="predicted"/>
<dbReference type="PANTHER" id="PTHR39198:SF1">
    <property type="entry name" value="ALPHA-GALACTOSIDASE NEW3 DOMAIN-CONTAINING PROTEIN"/>
    <property type="match status" value="1"/>
</dbReference>
<dbReference type="Gene3D" id="2.60.40.10">
    <property type="entry name" value="Immunoglobulins"/>
    <property type="match status" value="1"/>
</dbReference>